<dbReference type="EMBL" id="CARXXK010000001">
    <property type="protein sequence ID" value="CAI6346954.1"/>
    <property type="molecule type" value="Genomic_DNA"/>
</dbReference>
<organism evidence="1 2">
    <name type="scientific">Macrosiphum euphorbiae</name>
    <name type="common">potato aphid</name>
    <dbReference type="NCBI Taxonomy" id="13131"/>
    <lineage>
        <taxon>Eukaryota</taxon>
        <taxon>Metazoa</taxon>
        <taxon>Ecdysozoa</taxon>
        <taxon>Arthropoda</taxon>
        <taxon>Hexapoda</taxon>
        <taxon>Insecta</taxon>
        <taxon>Pterygota</taxon>
        <taxon>Neoptera</taxon>
        <taxon>Paraneoptera</taxon>
        <taxon>Hemiptera</taxon>
        <taxon>Sternorrhyncha</taxon>
        <taxon>Aphidomorpha</taxon>
        <taxon>Aphidoidea</taxon>
        <taxon>Aphididae</taxon>
        <taxon>Macrosiphini</taxon>
        <taxon>Macrosiphum</taxon>
    </lineage>
</organism>
<evidence type="ECO:0000313" key="2">
    <source>
        <dbReference type="Proteomes" id="UP001160148"/>
    </source>
</evidence>
<protein>
    <submittedName>
        <fullName evidence="1">Uncharacterized protein</fullName>
    </submittedName>
</protein>
<gene>
    <name evidence="1" type="ORF">MEUPH1_LOCUS3800</name>
</gene>
<proteinExistence type="predicted"/>
<name>A0AAV0VTL9_9HEMI</name>
<comment type="caution">
    <text evidence="1">The sequence shown here is derived from an EMBL/GenBank/DDBJ whole genome shotgun (WGS) entry which is preliminary data.</text>
</comment>
<dbReference type="Proteomes" id="UP001160148">
    <property type="component" value="Unassembled WGS sequence"/>
</dbReference>
<keyword evidence="2" id="KW-1185">Reference proteome</keyword>
<reference evidence="1 2" key="1">
    <citation type="submission" date="2023-01" db="EMBL/GenBank/DDBJ databases">
        <authorList>
            <person name="Whitehead M."/>
        </authorList>
    </citation>
    <scope>NUCLEOTIDE SEQUENCE [LARGE SCALE GENOMIC DNA]</scope>
</reference>
<dbReference type="AlphaFoldDB" id="A0AAV0VTL9"/>
<accession>A0AAV0VTL9</accession>
<evidence type="ECO:0000313" key="1">
    <source>
        <dbReference type="EMBL" id="CAI6346954.1"/>
    </source>
</evidence>
<sequence length="77" mass="8932">MPDIAVRFTSADIVYVPARVSIETSELESIRTKRHEQTADEREFAAGVIHRRRDEIDPVTAAVKPKRRSMWKRAQRV</sequence>